<dbReference type="InterPro" id="IPR004244">
    <property type="entry name" value="Transposase_22"/>
</dbReference>
<dbReference type="OMA" id="YTDCVKI"/>
<dbReference type="PANTHER" id="PTHR11505">
    <property type="entry name" value="L1 TRANSPOSABLE ELEMENT-RELATED"/>
    <property type="match status" value="1"/>
</dbReference>
<feature type="compositionally biased region" description="Low complexity" evidence="2">
    <location>
        <begin position="52"/>
        <end position="71"/>
    </location>
</feature>
<evidence type="ECO:0000256" key="1">
    <source>
        <dbReference type="SAM" id="Coils"/>
    </source>
</evidence>
<keyword evidence="4" id="KW-1185">Reference proteome</keyword>
<proteinExistence type="predicted"/>
<evidence type="ECO:0000313" key="4">
    <source>
        <dbReference type="Proteomes" id="UP001108240"/>
    </source>
</evidence>
<feature type="coiled-coil region" evidence="1">
    <location>
        <begin position="147"/>
        <end position="181"/>
    </location>
</feature>
<evidence type="ECO:0000256" key="2">
    <source>
        <dbReference type="SAM" id="MobiDB-lite"/>
    </source>
</evidence>
<accession>A0A8C1BFB7</accession>
<dbReference type="Proteomes" id="UP001108240">
    <property type="component" value="Unplaced"/>
</dbReference>
<feature type="region of interest" description="Disordered" evidence="2">
    <location>
        <begin position="47"/>
        <end position="73"/>
    </location>
</feature>
<dbReference type="Ensembl" id="ENSCCRT00000034228.2">
    <property type="protein sequence ID" value="ENSCCRP00000031561.2"/>
    <property type="gene ID" value="ENSCCRG00000016992.2"/>
</dbReference>
<dbReference type="GeneTree" id="ENSGT00980000198790"/>
<evidence type="ECO:0008006" key="5">
    <source>
        <dbReference type="Google" id="ProtNLM"/>
    </source>
</evidence>
<dbReference type="Gene3D" id="1.20.5.1700">
    <property type="match status" value="1"/>
</dbReference>
<evidence type="ECO:0000313" key="3">
    <source>
        <dbReference type="Ensembl" id="ENSCCRP00000031561.2"/>
    </source>
</evidence>
<dbReference type="Gene3D" id="3.30.70.1820">
    <property type="entry name" value="L1 transposable element, RRM domain"/>
    <property type="match status" value="1"/>
</dbReference>
<dbReference type="AlphaFoldDB" id="A0A8C1BFB7"/>
<sequence length="348" mass="38649">INPRVLHSSGSICTSGKTLLWTNECTDKMVIVQQFTTVCGSHRNSRLGLPRPAAHASSPPGSDSSSPCDSAVMPAAPPDFKEELLSSLRIDMAAIFKTELQAALSEHFTSIKTELQSVKSELSGSITNIQVKVSALESTVVEMETSLSTYSDDIASLQSKVELLSAELLRVDNKCEDLEARSRRNNIRIIGVPEDSTSSSTMSAVSILLKEAFQLDKEPILDRAHRSLQAKPKPGERPRPIIARLHYHTDCVDILRRARAQQRIKVGDMAIHIFPDHTAKTARARAAFNDIRRQLREITLPGLRYGLLYPACLRITYDGTERVDLVSSQAVLPSWKWYGLLRSFYLTH</sequence>
<reference evidence="3" key="1">
    <citation type="submission" date="2025-08" db="UniProtKB">
        <authorList>
            <consortium name="Ensembl"/>
        </authorList>
    </citation>
    <scope>IDENTIFICATION</scope>
</reference>
<organism evidence="3 4">
    <name type="scientific">Cyprinus carpio carpio</name>
    <dbReference type="NCBI Taxonomy" id="630221"/>
    <lineage>
        <taxon>Eukaryota</taxon>
        <taxon>Metazoa</taxon>
        <taxon>Chordata</taxon>
        <taxon>Craniata</taxon>
        <taxon>Vertebrata</taxon>
        <taxon>Euteleostomi</taxon>
        <taxon>Actinopterygii</taxon>
        <taxon>Neopterygii</taxon>
        <taxon>Teleostei</taxon>
        <taxon>Ostariophysi</taxon>
        <taxon>Cypriniformes</taxon>
        <taxon>Cyprinidae</taxon>
        <taxon>Cyprininae</taxon>
        <taxon>Cyprinus</taxon>
    </lineage>
</organism>
<protein>
    <recommendedName>
        <fullName evidence="5">Transposase element L1Md-A101/L1Md-A102/L1Md-A2</fullName>
    </recommendedName>
</protein>
<name>A0A8C1BFB7_CYPCA</name>
<reference evidence="3" key="2">
    <citation type="submission" date="2025-09" db="UniProtKB">
        <authorList>
            <consortium name="Ensembl"/>
        </authorList>
    </citation>
    <scope>IDENTIFICATION</scope>
</reference>
<keyword evidence="1" id="KW-0175">Coiled coil</keyword>